<keyword evidence="5 8" id="KW-0812">Transmembrane</keyword>
<dbReference type="RefSeq" id="WP_230740442.1">
    <property type="nucleotide sequence ID" value="NZ_PGCK01000002.1"/>
</dbReference>
<evidence type="ECO:0000256" key="8">
    <source>
        <dbReference type="SAM" id="Phobius"/>
    </source>
</evidence>
<evidence type="ECO:0000313" key="9">
    <source>
        <dbReference type="EMBL" id="MCD1293949.1"/>
    </source>
</evidence>
<keyword evidence="7 8" id="KW-0472">Membrane</keyword>
<evidence type="ECO:0000256" key="7">
    <source>
        <dbReference type="ARBA" id="ARBA00023136"/>
    </source>
</evidence>
<evidence type="ECO:0008006" key="11">
    <source>
        <dbReference type="Google" id="ProtNLM"/>
    </source>
</evidence>
<dbReference type="GO" id="GO:0015297">
    <property type="term" value="F:antiporter activity"/>
    <property type="evidence" value="ECO:0007669"/>
    <property type="project" value="InterPro"/>
</dbReference>
<evidence type="ECO:0000256" key="4">
    <source>
        <dbReference type="ARBA" id="ARBA00022475"/>
    </source>
</evidence>
<name>A0AAP2RB67_9EURY</name>
<evidence type="ECO:0000256" key="2">
    <source>
        <dbReference type="ARBA" id="ARBA00010110"/>
    </source>
</evidence>
<dbReference type="GO" id="GO:0005886">
    <property type="term" value="C:plasma membrane"/>
    <property type="evidence" value="ECO:0007669"/>
    <property type="project" value="UniProtKB-SubCell"/>
</dbReference>
<evidence type="ECO:0000256" key="5">
    <source>
        <dbReference type="ARBA" id="ARBA00022692"/>
    </source>
</evidence>
<keyword evidence="3" id="KW-0813">Transport</keyword>
<accession>A0AAP2RB67</accession>
<feature type="transmembrane region" description="Helical" evidence="8">
    <location>
        <begin position="75"/>
        <end position="100"/>
    </location>
</feature>
<evidence type="ECO:0000256" key="3">
    <source>
        <dbReference type="ARBA" id="ARBA00022448"/>
    </source>
</evidence>
<dbReference type="EMBL" id="PGCK01000002">
    <property type="protein sequence ID" value="MCD1293949.1"/>
    <property type="molecule type" value="Genomic_DNA"/>
</dbReference>
<feature type="transmembrane region" description="Helical" evidence="8">
    <location>
        <begin position="112"/>
        <end position="133"/>
    </location>
</feature>
<evidence type="ECO:0000256" key="1">
    <source>
        <dbReference type="ARBA" id="ARBA00004651"/>
    </source>
</evidence>
<feature type="transmembrane region" description="Helical" evidence="8">
    <location>
        <begin position="293"/>
        <end position="318"/>
    </location>
</feature>
<evidence type="ECO:0000256" key="6">
    <source>
        <dbReference type="ARBA" id="ARBA00022989"/>
    </source>
</evidence>
<dbReference type="Pfam" id="PF01758">
    <property type="entry name" value="SBF"/>
    <property type="match status" value="1"/>
</dbReference>
<dbReference type="PIRSF" id="PIRSF005508">
    <property type="entry name" value="Acr3"/>
    <property type="match status" value="1"/>
</dbReference>
<feature type="transmembrane region" description="Helical" evidence="8">
    <location>
        <begin position="247"/>
        <end position="272"/>
    </location>
</feature>
<feature type="transmembrane region" description="Helical" evidence="8">
    <location>
        <begin position="216"/>
        <end position="235"/>
    </location>
</feature>
<protein>
    <recommendedName>
        <fullName evidence="11">Arsenite transporter, ACR3 family</fullName>
    </recommendedName>
</protein>
<feature type="transmembrane region" description="Helical" evidence="8">
    <location>
        <begin position="12"/>
        <end position="32"/>
    </location>
</feature>
<dbReference type="InterPro" id="IPR002657">
    <property type="entry name" value="BilAc:Na_symport/Acr3"/>
</dbReference>
<dbReference type="AlphaFoldDB" id="A0AAP2RB67"/>
<dbReference type="GO" id="GO:0015104">
    <property type="term" value="F:antimonite transmembrane transporter activity"/>
    <property type="evidence" value="ECO:0007669"/>
    <property type="project" value="TreeGrafter"/>
</dbReference>
<comment type="similarity">
    <text evidence="2">Belongs to the arsenical resistance-3 (ACR3) (TC 2.A.59) family.</text>
</comment>
<sequence>MVERKELGLIDKLLPVWIIVCMAIGLLLGKYMPSFGEAASIGIPIGLFLMIYPAMTKIRMEDLKKALTGGKQAGIVVFFNYAVNPFLLWAFGYLFFILIFQNTGMISQEMAQSLWIGLILLGVAPCIAMVLVWTDLSYGNNALAITLMAWNSLIQMLTTPLYIALIIGAQIALDMWMIGQSVVLYLGLPLLLGYLTRKYLIRWKGQQWYDNRILPPLGKIQLLALLFTLIVMFSLEGDVIIQTPELILYMAVPLTLFFGVLFMVTFVTAKLFKCDYEDSVAIAFNSTGRNFELSIAIALTAFAAMPMVAVSTVIGPLIEVPVMLSLVYFARYAKYAWFEKKEIMVTQEGVTS</sequence>
<comment type="caution">
    <text evidence="9">The sequence shown here is derived from an EMBL/GenBank/DDBJ whole genome shotgun (WGS) entry which is preliminary data.</text>
</comment>
<proteinExistence type="inferred from homology"/>
<feature type="transmembrane region" description="Helical" evidence="8">
    <location>
        <begin position="145"/>
        <end position="169"/>
    </location>
</feature>
<dbReference type="PANTHER" id="PTHR43057">
    <property type="entry name" value="ARSENITE EFFLUX TRANSPORTER"/>
    <property type="match status" value="1"/>
</dbReference>
<feature type="transmembrane region" description="Helical" evidence="8">
    <location>
        <begin position="38"/>
        <end position="55"/>
    </location>
</feature>
<keyword evidence="10" id="KW-1185">Reference proteome</keyword>
<keyword evidence="4" id="KW-1003">Cell membrane</keyword>
<comment type="subcellular location">
    <subcellularLocation>
        <location evidence="1">Cell membrane</location>
        <topology evidence="1">Multi-pass membrane protein</topology>
    </subcellularLocation>
</comment>
<reference evidence="9 10" key="1">
    <citation type="submission" date="2017-11" db="EMBL/GenBank/DDBJ databases">
        <title>Isolation and Characterization of Family Methanocellaceae Species from Potential Methane Hydrate Area Offshore Southwestern Taiwan.</title>
        <authorList>
            <person name="Zhang W.-L."/>
            <person name="Chen W.-C."/>
            <person name="Lai M.-C."/>
            <person name="Chen S.-C."/>
        </authorList>
    </citation>
    <scope>NUCLEOTIDE SEQUENCE [LARGE SCALE GENOMIC DNA]</scope>
    <source>
        <strain evidence="9 10">CWC-04</strain>
    </source>
</reference>
<keyword evidence="6 8" id="KW-1133">Transmembrane helix</keyword>
<dbReference type="InterPro" id="IPR038770">
    <property type="entry name" value="Na+/solute_symporter_sf"/>
</dbReference>
<dbReference type="Proteomes" id="UP001320159">
    <property type="component" value="Unassembled WGS sequence"/>
</dbReference>
<gene>
    <name evidence="9" type="ORF">CUJ83_02925</name>
</gene>
<feature type="transmembrane region" description="Helical" evidence="8">
    <location>
        <begin position="175"/>
        <end position="195"/>
    </location>
</feature>
<dbReference type="InterPro" id="IPR004706">
    <property type="entry name" value="Arsenical-R_Acr3"/>
</dbReference>
<dbReference type="PANTHER" id="PTHR43057:SF1">
    <property type="entry name" value="ARSENICAL-RESISTANCE PROTEIN 3"/>
    <property type="match status" value="1"/>
</dbReference>
<dbReference type="Gene3D" id="1.20.1530.20">
    <property type="match status" value="1"/>
</dbReference>
<organism evidence="9 10">
    <name type="scientific">Methanooceanicella nereidis</name>
    <dbReference type="NCBI Taxonomy" id="2052831"/>
    <lineage>
        <taxon>Archaea</taxon>
        <taxon>Methanobacteriati</taxon>
        <taxon>Methanobacteriota</taxon>
        <taxon>Stenosarchaea group</taxon>
        <taxon>Methanomicrobia</taxon>
        <taxon>Methanocellales</taxon>
        <taxon>Methanocellaceae</taxon>
        <taxon>Methanooceanicella</taxon>
    </lineage>
</organism>
<evidence type="ECO:0000313" key="10">
    <source>
        <dbReference type="Proteomes" id="UP001320159"/>
    </source>
</evidence>
<dbReference type="GO" id="GO:0015105">
    <property type="term" value="F:arsenite transmembrane transporter activity"/>
    <property type="evidence" value="ECO:0007669"/>
    <property type="project" value="TreeGrafter"/>
</dbReference>